<accession>A0A8H7KI22</accession>
<dbReference type="AlphaFoldDB" id="A0A8H7KI22"/>
<organism evidence="1 2">
    <name type="scientific">Agaricus bisporus var. burnettii</name>
    <dbReference type="NCBI Taxonomy" id="192524"/>
    <lineage>
        <taxon>Eukaryota</taxon>
        <taxon>Fungi</taxon>
        <taxon>Dikarya</taxon>
        <taxon>Basidiomycota</taxon>
        <taxon>Agaricomycotina</taxon>
        <taxon>Agaricomycetes</taxon>
        <taxon>Agaricomycetidae</taxon>
        <taxon>Agaricales</taxon>
        <taxon>Agaricineae</taxon>
        <taxon>Agaricaceae</taxon>
        <taxon>Agaricus</taxon>
    </lineage>
</organism>
<evidence type="ECO:0000313" key="1">
    <source>
        <dbReference type="EMBL" id="KAF7776836.1"/>
    </source>
</evidence>
<gene>
    <name evidence="1" type="ORF">Agabi119p4_5229</name>
</gene>
<evidence type="ECO:0000313" key="2">
    <source>
        <dbReference type="Proteomes" id="UP000629468"/>
    </source>
</evidence>
<reference evidence="1 2" key="1">
    <citation type="journal article" name="Sci. Rep.">
        <title>Telomere-to-telomere assembled and centromere annotated genomes of the two main subspecies of the button mushroom Agaricus bisporus reveal especially polymorphic chromosome ends.</title>
        <authorList>
            <person name="Sonnenberg A.S.M."/>
            <person name="Sedaghat-Telgerd N."/>
            <person name="Lavrijssen B."/>
            <person name="Ohm R.A."/>
            <person name="Hendrickx P.M."/>
            <person name="Scholtmeijer K."/>
            <person name="Baars J.J.P."/>
            <person name="van Peer A."/>
        </authorList>
    </citation>
    <scope>NUCLEOTIDE SEQUENCE [LARGE SCALE GENOMIC DNA]</scope>
    <source>
        <strain evidence="1 2">H119_p4</strain>
    </source>
</reference>
<name>A0A8H7KI22_AGABI</name>
<sequence>MAPTDKFATLSHDGRVSLSDAALTAKKPAGTTLSVLPLPPTTSSAFEENSPNSGRLFLDRVHSEGSLRLDSESAETFIIN</sequence>
<proteinExistence type="predicted"/>
<dbReference type="EMBL" id="JABXXO010000006">
    <property type="protein sequence ID" value="KAF7776836.1"/>
    <property type="molecule type" value="Genomic_DNA"/>
</dbReference>
<protein>
    <submittedName>
        <fullName evidence="1">Uncharacterized protein</fullName>
    </submittedName>
</protein>
<dbReference type="Proteomes" id="UP000629468">
    <property type="component" value="Unassembled WGS sequence"/>
</dbReference>
<comment type="caution">
    <text evidence="1">The sequence shown here is derived from an EMBL/GenBank/DDBJ whole genome shotgun (WGS) entry which is preliminary data.</text>
</comment>